<dbReference type="Pfam" id="PF17170">
    <property type="entry name" value="DUF5128"/>
    <property type="match status" value="1"/>
</dbReference>
<dbReference type="RefSeq" id="WP_103923929.1">
    <property type="nucleotide sequence ID" value="NZ_FNVR01000004.1"/>
</dbReference>
<dbReference type="Proteomes" id="UP000236736">
    <property type="component" value="Unassembled WGS sequence"/>
</dbReference>
<dbReference type="STRING" id="1120964.GCA_001313265_05955"/>
<organism evidence="1 2">
    <name type="scientific">Algoriphagus boritolerans DSM 17298 = JCM 18970</name>
    <dbReference type="NCBI Taxonomy" id="1120964"/>
    <lineage>
        <taxon>Bacteria</taxon>
        <taxon>Pseudomonadati</taxon>
        <taxon>Bacteroidota</taxon>
        <taxon>Cytophagia</taxon>
        <taxon>Cytophagales</taxon>
        <taxon>Cyclobacteriaceae</taxon>
        <taxon>Algoriphagus</taxon>
    </lineage>
</organism>
<dbReference type="Gene3D" id="2.120.10.30">
    <property type="entry name" value="TolB, C-terminal domain"/>
    <property type="match status" value="1"/>
</dbReference>
<gene>
    <name evidence="1" type="ORF">SAMN03080598_01266</name>
</gene>
<dbReference type="OrthoDB" id="815835at2"/>
<dbReference type="InterPro" id="IPR011042">
    <property type="entry name" value="6-blade_b-propeller_TolB-like"/>
</dbReference>
<evidence type="ECO:0000313" key="1">
    <source>
        <dbReference type="EMBL" id="SEF74296.1"/>
    </source>
</evidence>
<name>A0A1H5UGY5_9BACT</name>
<evidence type="ECO:0000313" key="2">
    <source>
        <dbReference type="Proteomes" id="UP000236736"/>
    </source>
</evidence>
<evidence type="ECO:0008006" key="3">
    <source>
        <dbReference type="Google" id="ProtNLM"/>
    </source>
</evidence>
<protein>
    <recommendedName>
        <fullName evidence="3">6-bladed beta-propeller protein</fullName>
    </recommendedName>
</protein>
<dbReference type="AlphaFoldDB" id="A0A1H5UGY5"/>
<dbReference type="SUPFAM" id="SSF63825">
    <property type="entry name" value="YWTD domain"/>
    <property type="match status" value="1"/>
</dbReference>
<reference evidence="2" key="1">
    <citation type="submission" date="2016-10" db="EMBL/GenBank/DDBJ databases">
        <authorList>
            <person name="Varghese N."/>
            <person name="Submissions S."/>
        </authorList>
    </citation>
    <scope>NUCLEOTIDE SEQUENCE [LARGE SCALE GENOMIC DNA]</scope>
    <source>
        <strain evidence="2">DSM 17298</strain>
    </source>
</reference>
<proteinExistence type="predicted"/>
<dbReference type="PROSITE" id="PS51257">
    <property type="entry name" value="PROKAR_LIPOPROTEIN"/>
    <property type="match status" value="1"/>
</dbReference>
<keyword evidence="2" id="KW-1185">Reference proteome</keyword>
<dbReference type="EMBL" id="FNVR01000004">
    <property type="protein sequence ID" value="SEF74296.1"/>
    <property type="molecule type" value="Genomic_DNA"/>
</dbReference>
<accession>A0A1H5UGY5</accession>
<sequence>MKYFLWSIGFIFLLSCSGEEQSEIRNQYKVIDQNLPSINEGVNLSNFLTINNVVLLESTDSSLIDFIHKVVEDEFYFVKGGKSVYKFSKSGEFISKISREKDGPNQFSNLTDIISLNDENRLWVYDSRSRKIFQFDYDFNLEIDFNLNHPFFGIEKLREGLIGTPGYMLVLDDPYSLFYFKGDNLASGYKFDRSLLSFNLEKSRYLHVMRHDFFSKLDSEGYNFVNSFNDTIYHIKETGNLSPAYVIDFGENKLLESDLLGKGYSSIVDVFQFINSTDKSFNVGNVFESKKFLIYRFFNQGKAFLSVYDKSTNKLVSGHRIILDYKGKSIELPLDEEIKIGSFGNGRGYLVLPSESSVLGEFQKDFGVVDGDNPLLLIFNER</sequence>